<dbReference type="PANTHER" id="PTHR21666">
    <property type="entry name" value="PEPTIDASE-RELATED"/>
    <property type="match status" value="1"/>
</dbReference>
<dbReference type="PANTHER" id="PTHR21666:SF270">
    <property type="entry name" value="MUREIN HYDROLASE ACTIVATOR ENVC"/>
    <property type="match status" value="1"/>
</dbReference>
<reference evidence="4" key="1">
    <citation type="submission" date="2016-10" db="EMBL/GenBank/DDBJ databases">
        <authorList>
            <person name="Varghese N."/>
            <person name="Submissions S."/>
        </authorList>
    </citation>
    <scope>NUCLEOTIDE SEQUENCE [LARGE SCALE GENOMIC DNA]</scope>
    <source>
        <strain evidence="4">DSM 11526</strain>
    </source>
</reference>
<dbReference type="InterPro" id="IPR016047">
    <property type="entry name" value="M23ase_b-sheet_dom"/>
</dbReference>
<keyword evidence="3" id="KW-0378">Hydrolase</keyword>
<feature type="coiled-coil region" evidence="1">
    <location>
        <begin position="141"/>
        <end position="171"/>
    </location>
</feature>
<evidence type="ECO:0000313" key="4">
    <source>
        <dbReference type="Proteomes" id="UP000242469"/>
    </source>
</evidence>
<proteinExistence type="predicted"/>
<dbReference type="Pfam" id="PF01551">
    <property type="entry name" value="Peptidase_M23"/>
    <property type="match status" value="1"/>
</dbReference>
<dbReference type="Gene3D" id="6.10.250.3150">
    <property type="match status" value="1"/>
</dbReference>
<keyword evidence="4" id="KW-1185">Reference proteome</keyword>
<sequence length="372" mass="41828">MLYGLCLCLPLSLAAQDPVATEKQLQALKQQIERLQQQVGKRQDDLKNAQSELRRFDRQIGEVTAELDQLQQRLEQLEQHRGNLGADESRLLSGLQEREAQIRTLLQEQYRLGRQPGVQLILSQQDPQELARMLRYYDSVSSGLASQLEQFRQQLEQLEQTRSEIARADTDLITTRDALVQRREALKQARTGQASALARLQQSLQEEQSKLGKLQQDQKQLESVLAEIRRSLEKIRLQTDGLQFSQRKGKLDWPLSGSVRRAFGSQVDNVSYEGMLIAAQAGTRVKAVHHGRVVFADWLRGYGLVLILDHGGGYLSLYGHNDSLLREPGEWVGTGEAVALAGSSGGNGETGLYFAIRHQGRSIDPISWLGKR</sequence>
<evidence type="ECO:0000256" key="1">
    <source>
        <dbReference type="SAM" id="Coils"/>
    </source>
</evidence>
<dbReference type="GO" id="GO:0004222">
    <property type="term" value="F:metalloendopeptidase activity"/>
    <property type="evidence" value="ECO:0007669"/>
    <property type="project" value="TreeGrafter"/>
</dbReference>
<protein>
    <submittedName>
        <fullName evidence="3">Septal ring factor EnvC, activator of murein hydrolases AmiA and AmiB</fullName>
    </submittedName>
</protein>
<dbReference type="Proteomes" id="UP000242469">
    <property type="component" value="Unassembled WGS sequence"/>
</dbReference>
<dbReference type="AlphaFoldDB" id="A0A1H4DLW4"/>
<gene>
    <name evidence="3" type="ORF">SAMN02745729_106166</name>
</gene>
<dbReference type="InterPro" id="IPR050570">
    <property type="entry name" value="Cell_wall_metabolism_enzyme"/>
</dbReference>
<feature type="domain" description="M23ase beta-sheet core" evidence="2">
    <location>
        <begin position="273"/>
        <end position="365"/>
    </location>
</feature>
<name>A0A1H4DLW4_9GAMM</name>
<dbReference type="STRING" id="1122198.SAMN02745729_106166"/>
<dbReference type="CDD" id="cd12797">
    <property type="entry name" value="M23_peptidase"/>
    <property type="match status" value="1"/>
</dbReference>
<evidence type="ECO:0000313" key="3">
    <source>
        <dbReference type="EMBL" id="SEA73745.1"/>
    </source>
</evidence>
<dbReference type="FunFam" id="2.70.70.10:FF:000003">
    <property type="entry name" value="Murein hydrolase activator EnvC"/>
    <property type="match status" value="1"/>
</dbReference>
<dbReference type="InterPro" id="IPR011055">
    <property type="entry name" value="Dup_hybrid_motif"/>
</dbReference>
<feature type="coiled-coil region" evidence="1">
    <location>
        <begin position="197"/>
        <end position="238"/>
    </location>
</feature>
<evidence type="ECO:0000259" key="2">
    <source>
        <dbReference type="Pfam" id="PF01551"/>
    </source>
</evidence>
<dbReference type="Gene3D" id="2.70.70.10">
    <property type="entry name" value="Glucose Permease (Domain IIA)"/>
    <property type="match status" value="1"/>
</dbReference>
<dbReference type="SUPFAM" id="SSF51261">
    <property type="entry name" value="Duplicated hybrid motif"/>
    <property type="match status" value="1"/>
</dbReference>
<organism evidence="3 4">
    <name type="scientific">Marinobacterium iners DSM 11526</name>
    <dbReference type="NCBI Taxonomy" id="1122198"/>
    <lineage>
        <taxon>Bacteria</taxon>
        <taxon>Pseudomonadati</taxon>
        <taxon>Pseudomonadota</taxon>
        <taxon>Gammaproteobacteria</taxon>
        <taxon>Oceanospirillales</taxon>
        <taxon>Oceanospirillaceae</taxon>
        <taxon>Marinobacterium</taxon>
    </lineage>
</organism>
<keyword evidence="1" id="KW-0175">Coiled coil</keyword>
<feature type="coiled-coil region" evidence="1">
    <location>
        <begin position="18"/>
        <end position="87"/>
    </location>
</feature>
<accession>A0A1H4DLW4</accession>
<dbReference type="EMBL" id="FNRJ01000006">
    <property type="protein sequence ID" value="SEA73745.1"/>
    <property type="molecule type" value="Genomic_DNA"/>
</dbReference>